<dbReference type="Proteomes" id="UP000273405">
    <property type="component" value="Unassembled WGS sequence"/>
</dbReference>
<reference evidence="2" key="1">
    <citation type="submission" date="2018-09" db="EMBL/GenBank/DDBJ databases">
        <authorList>
            <person name="Livingstone P.G."/>
            <person name="Whitworth D.E."/>
        </authorList>
    </citation>
    <scope>NUCLEOTIDE SEQUENCE [LARGE SCALE GENOMIC DNA]</scope>
    <source>
        <strain evidence="2">CA040B</strain>
    </source>
</reference>
<dbReference type="EMBL" id="RAWG01000542">
    <property type="protein sequence ID" value="RKH28116.1"/>
    <property type="molecule type" value="Genomic_DNA"/>
</dbReference>
<name>A0A3A8M715_9BACT</name>
<organism evidence="1 2">
    <name type="scientific">Corallococcus sicarius</name>
    <dbReference type="NCBI Taxonomy" id="2316726"/>
    <lineage>
        <taxon>Bacteria</taxon>
        <taxon>Pseudomonadati</taxon>
        <taxon>Myxococcota</taxon>
        <taxon>Myxococcia</taxon>
        <taxon>Myxococcales</taxon>
        <taxon>Cystobacterineae</taxon>
        <taxon>Myxococcaceae</taxon>
        <taxon>Corallococcus</taxon>
    </lineage>
</organism>
<proteinExistence type="predicted"/>
<feature type="non-terminal residue" evidence="1">
    <location>
        <position position="53"/>
    </location>
</feature>
<sequence length="53" mass="5638">MRVAVLFIDGVGIGRKDPAVNPLADRDHLLSWFQDAPAPLLPHGGFGLAVDTT</sequence>
<accession>A0A3A8M715</accession>
<comment type="caution">
    <text evidence="1">The sequence shown here is derived from an EMBL/GenBank/DDBJ whole genome shotgun (WGS) entry which is preliminary data.</text>
</comment>
<keyword evidence="2" id="KW-1185">Reference proteome</keyword>
<dbReference type="AlphaFoldDB" id="A0A3A8M715"/>
<evidence type="ECO:0000313" key="2">
    <source>
        <dbReference type="Proteomes" id="UP000273405"/>
    </source>
</evidence>
<protein>
    <submittedName>
        <fullName evidence="1">Metalloenzyme</fullName>
    </submittedName>
</protein>
<gene>
    <name evidence="1" type="ORF">D7X12_40350</name>
</gene>
<evidence type="ECO:0000313" key="1">
    <source>
        <dbReference type="EMBL" id="RKH28116.1"/>
    </source>
</evidence>